<accession>A0A1I4D5C4</accession>
<dbReference type="STRING" id="553466.SAMN04487950_1649"/>
<dbReference type="EMBL" id="FOTC01000001">
    <property type="protein sequence ID" value="SFK88722.1"/>
    <property type="molecule type" value="Genomic_DNA"/>
</dbReference>
<reference evidence="2" key="1">
    <citation type="submission" date="2016-10" db="EMBL/GenBank/DDBJ databases">
        <authorList>
            <person name="Varghese N."/>
            <person name="Submissions S."/>
        </authorList>
    </citation>
    <scope>NUCLEOTIDE SEQUENCE [LARGE SCALE GENOMIC DNA]</scope>
    <source>
        <strain evidence="2">CGMCC 1.7738</strain>
    </source>
</reference>
<gene>
    <name evidence="1" type="ORF">SAMN04487950_1649</name>
</gene>
<evidence type="ECO:0000313" key="2">
    <source>
        <dbReference type="Proteomes" id="UP000199607"/>
    </source>
</evidence>
<organism evidence="1 2">
    <name type="scientific">Halogranum rubrum</name>
    <dbReference type="NCBI Taxonomy" id="553466"/>
    <lineage>
        <taxon>Archaea</taxon>
        <taxon>Methanobacteriati</taxon>
        <taxon>Methanobacteriota</taxon>
        <taxon>Stenosarchaea group</taxon>
        <taxon>Halobacteria</taxon>
        <taxon>Halobacteriales</taxon>
        <taxon>Haloferacaceae</taxon>
    </lineage>
</organism>
<proteinExistence type="predicted"/>
<sequence length="326" mass="34804">MKAAGSTVALGALGIFSTGTGAAATLQISAENVTVSNDDGSVSLVTIDPAFDIKWSGFDDTVAKIFCLIEAKVGDGEYQPIYRATPWLTGINNNAEFDESGPGKSGHYTIAHSLSDALATDSRFVNSVPGPLVIADEQGRPDYGLFNWQNVPGADLQSYLDGTSMDSASWYSNLDESGQTVDVTGNEHVPQNNYPEVDAGYYGAAALASEFNNDADGTTNQTTVSLRYTFEFLRPNESYMKWGKDEYKNISSIEASDIDAGNSEIVMNGEDNNHLFATPSGIPYEELHAYAESHVGIIVAETSFDVMAENRPAGTTSSGTSNTEAF</sequence>
<name>A0A1I4D5C4_9EURY</name>
<evidence type="ECO:0000313" key="1">
    <source>
        <dbReference type="EMBL" id="SFK88722.1"/>
    </source>
</evidence>
<dbReference type="Proteomes" id="UP000199607">
    <property type="component" value="Unassembled WGS sequence"/>
</dbReference>
<dbReference type="AlphaFoldDB" id="A0A1I4D5C4"/>
<keyword evidence="2" id="KW-1185">Reference proteome</keyword>
<protein>
    <submittedName>
        <fullName evidence="1">Uncharacterized protein</fullName>
    </submittedName>
</protein>